<dbReference type="RefSeq" id="WP_166125306.1">
    <property type="nucleotide sequence ID" value="NZ_JAANOQ010000001.1"/>
</dbReference>
<protein>
    <recommendedName>
        <fullName evidence="3">DUF4296 domain-containing protein</fullName>
    </recommendedName>
</protein>
<evidence type="ECO:0008006" key="3">
    <source>
        <dbReference type="Google" id="ProtNLM"/>
    </source>
</evidence>
<gene>
    <name evidence="1" type="ORF">H8R27_04270</name>
</gene>
<sequence length="103" mass="12005">MNKMILILMFLYCSCKNSNTADYDNSILIDSSSIVVDTISSNNMNSMDDTVDNQLKRMLENRLSYEEVMQSNSVEDYENFIEHNPQHEKIENVKAKLIELKFN</sequence>
<name>A0ABR7IWK1_9FLAO</name>
<dbReference type="EMBL" id="JACRUN010000001">
    <property type="protein sequence ID" value="MBC5834093.1"/>
    <property type="molecule type" value="Genomic_DNA"/>
</dbReference>
<organism evidence="1 2">
    <name type="scientific">Flavobacterium bernardetii</name>
    <dbReference type="NCBI Taxonomy" id="2813823"/>
    <lineage>
        <taxon>Bacteria</taxon>
        <taxon>Pseudomonadati</taxon>
        <taxon>Bacteroidota</taxon>
        <taxon>Flavobacteriia</taxon>
        <taxon>Flavobacteriales</taxon>
        <taxon>Flavobacteriaceae</taxon>
        <taxon>Flavobacterium</taxon>
    </lineage>
</organism>
<dbReference type="Proteomes" id="UP000605990">
    <property type="component" value="Unassembled WGS sequence"/>
</dbReference>
<reference evidence="1 2" key="1">
    <citation type="submission" date="2020-08" db="EMBL/GenBank/DDBJ databases">
        <title>Description of novel Flavobacterium F-408 isolate.</title>
        <authorList>
            <person name="Saticioglu I.B."/>
            <person name="Duman M."/>
            <person name="Altun S."/>
        </authorList>
    </citation>
    <scope>NUCLEOTIDE SEQUENCE [LARGE SCALE GENOMIC DNA]</scope>
    <source>
        <strain evidence="1 2">F-408</strain>
    </source>
</reference>
<evidence type="ECO:0000313" key="2">
    <source>
        <dbReference type="Proteomes" id="UP000605990"/>
    </source>
</evidence>
<accession>A0ABR7IWK1</accession>
<keyword evidence="2" id="KW-1185">Reference proteome</keyword>
<proteinExistence type="predicted"/>
<comment type="caution">
    <text evidence="1">The sequence shown here is derived from an EMBL/GenBank/DDBJ whole genome shotgun (WGS) entry which is preliminary data.</text>
</comment>
<evidence type="ECO:0000313" key="1">
    <source>
        <dbReference type="EMBL" id="MBC5834093.1"/>
    </source>
</evidence>